<keyword evidence="8" id="KW-1185">Reference proteome</keyword>
<comment type="similarity">
    <text evidence="1">Belongs to the complex I 24 kDa subunit family.</text>
</comment>
<dbReference type="SUPFAM" id="SSF52833">
    <property type="entry name" value="Thioredoxin-like"/>
    <property type="match status" value="1"/>
</dbReference>
<dbReference type="PANTHER" id="PTHR10371:SF3">
    <property type="entry name" value="NADH DEHYDROGENASE [UBIQUINONE] FLAVOPROTEIN 2, MITOCHONDRIAL"/>
    <property type="match status" value="1"/>
</dbReference>
<evidence type="ECO:0000256" key="5">
    <source>
        <dbReference type="ARBA" id="ARBA00023014"/>
    </source>
</evidence>
<sequence length="157" mass="16871">MTTQQDLARTQVQAILQAHQQQAGALLPILHAVQDTLGYIPDWAVADIAQAQNQSRAEVHGVITFYHHFRTSPPAAHTLQICQAEACQARGSRELTAHAEQALGCSLHGRSGDIGLEPVYCLGLCATGPNIQLDDKMLSRVDAGKLDRVLAGLKEAS</sequence>
<proteinExistence type="inferred from homology"/>
<evidence type="ECO:0000313" key="8">
    <source>
        <dbReference type="Proteomes" id="UP001433638"/>
    </source>
</evidence>
<keyword evidence="5" id="KW-0411">Iron-sulfur</keyword>
<comment type="caution">
    <text evidence="7">The sequence shown here is derived from an EMBL/GenBank/DDBJ whole genome shotgun (WGS) entry which is preliminary data.</text>
</comment>
<keyword evidence="2" id="KW-0001">2Fe-2S</keyword>
<keyword evidence="3" id="KW-0479">Metal-binding</keyword>
<dbReference type="RefSeq" id="WP_349585179.1">
    <property type="nucleotide sequence ID" value="NZ_JBEFLD010000003.1"/>
</dbReference>
<dbReference type="PIRSF" id="PIRSF000216">
    <property type="entry name" value="NADH_DH_24kDa"/>
    <property type="match status" value="1"/>
</dbReference>
<dbReference type="InterPro" id="IPR036249">
    <property type="entry name" value="Thioredoxin-like_sf"/>
</dbReference>
<dbReference type="Gene3D" id="3.40.30.10">
    <property type="entry name" value="Glutaredoxin"/>
    <property type="match status" value="1"/>
</dbReference>
<accession>A0ABV1M1G6</accession>
<protein>
    <submittedName>
        <fullName evidence="7">Formate dehydrogenase subunit gamma</fullName>
    </submittedName>
</protein>
<dbReference type="PANTHER" id="PTHR10371">
    <property type="entry name" value="NADH DEHYDROGENASE UBIQUINONE FLAVOPROTEIN 2, MITOCHONDRIAL"/>
    <property type="match status" value="1"/>
</dbReference>
<dbReference type="CDD" id="cd03081">
    <property type="entry name" value="TRX_Fd_NuoE_FDH_gamma"/>
    <property type="match status" value="1"/>
</dbReference>
<gene>
    <name evidence="7" type="ORF">ABNW52_05535</name>
</gene>
<comment type="cofactor">
    <cofactor evidence="6">
        <name>[2Fe-2S] cluster</name>
        <dbReference type="ChEBI" id="CHEBI:190135"/>
    </cofactor>
</comment>
<name>A0ABV1M1G6_9NEIS</name>
<evidence type="ECO:0000313" key="7">
    <source>
        <dbReference type="EMBL" id="MEQ6290078.1"/>
    </source>
</evidence>
<dbReference type="Gene3D" id="1.10.10.1590">
    <property type="entry name" value="NADH-quinone oxidoreductase subunit E"/>
    <property type="match status" value="1"/>
</dbReference>
<evidence type="ECO:0000256" key="1">
    <source>
        <dbReference type="ARBA" id="ARBA00010643"/>
    </source>
</evidence>
<evidence type="ECO:0000256" key="4">
    <source>
        <dbReference type="ARBA" id="ARBA00023004"/>
    </source>
</evidence>
<dbReference type="NCBIfam" id="NF004638">
    <property type="entry name" value="PRK05988.1"/>
    <property type="match status" value="1"/>
</dbReference>
<dbReference type="EMBL" id="JBEFLD010000003">
    <property type="protein sequence ID" value="MEQ6290078.1"/>
    <property type="molecule type" value="Genomic_DNA"/>
</dbReference>
<dbReference type="Pfam" id="PF01257">
    <property type="entry name" value="2Fe-2S_thioredx"/>
    <property type="match status" value="1"/>
</dbReference>
<evidence type="ECO:0000256" key="3">
    <source>
        <dbReference type="ARBA" id="ARBA00022723"/>
    </source>
</evidence>
<reference evidence="7" key="1">
    <citation type="submission" date="2024-06" db="EMBL/GenBank/DDBJ databases">
        <title>Genome sequence of Vogesella sp. MAHUQ-64.</title>
        <authorList>
            <person name="Huq M.A."/>
        </authorList>
    </citation>
    <scope>NUCLEOTIDE SEQUENCE</scope>
    <source>
        <strain evidence="7">MAHUQ-64</strain>
    </source>
</reference>
<keyword evidence="4" id="KW-0408">Iron</keyword>
<dbReference type="Proteomes" id="UP001433638">
    <property type="component" value="Unassembled WGS sequence"/>
</dbReference>
<evidence type="ECO:0000256" key="2">
    <source>
        <dbReference type="ARBA" id="ARBA00022714"/>
    </source>
</evidence>
<dbReference type="InterPro" id="IPR041921">
    <property type="entry name" value="NuoE_N"/>
</dbReference>
<organism evidence="7 8">
    <name type="scientific">Vogesella oryzagri</name>
    <dbReference type="NCBI Taxonomy" id="3160864"/>
    <lineage>
        <taxon>Bacteria</taxon>
        <taxon>Pseudomonadati</taxon>
        <taxon>Pseudomonadota</taxon>
        <taxon>Betaproteobacteria</taxon>
        <taxon>Neisseriales</taxon>
        <taxon>Chromobacteriaceae</taxon>
        <taxon>Vogesella</taxon>
    </lineage>
</organism>
<dbReference type="InterPro" id="IPR002023">
    <property type="entry name" value="NuoE-like"/>
</dbReference>
<evidence type="ECO:0000256" key="6">
    <source>
        <dbReference type="ARBA" id="ARBA00034078"/>
    </source>
</evidence>